<gene>
    <name evidence="2" type="ORF">OUZ56_017786</name>
</gene>
<proteinExistence type="predicted"/>
<dbReference type="PANTHER" id="PTHR13357:SF1">
    <property type="entry name" value="NCK-INTERACTING PROTEIN WITH SH3 DOMAIN"/>
    <property type="match status" value="1"/>
</dbReference>
<comment type="caution">
    <text evidence="2">The sequence shown here is derived from an EMBL/GenBank/DDBJ whole genome shotgun (WGS) entry which is preliminary data.</text>
</comment>
<dbReference type="Pfam" id="PF09431">
    <property type="entry name" value="SPIN90_LRD"/>
    <property type="match status" value="1"/>
</dbReference>
<feature type="domain" description="SPIN90/Ldb17 leucine-rich" evidence="1">
    <location>
        <begin position="289"/>
        <end position="334"/>
    </location>
</feature>
<protein>
    <recommendedName>
        <fullName evidence="1">SPIN90/Ldb17 leucine-rich domain-containing protein</fullName>
    </recommendedName>
</protein>
<organism evidence="2 3">
    <name type="scientific">Daphnia magna</name>
    <dbReference type="NCBI Taxonomy" id="35525"/>
    <lineage>
        <taxon>Eukaryota</taxon>
        <taxon>Metazoa</taxon>
        <taxon>Ecdysozoa</taxon>
        <taxon>Arthropoda</taxon>
        <taxon>Crustacea</taxon>
        <taxon>Branchiopoda</taxon>
        <taxon>Diplostraca</taxon>
        <taxon>Cladocera</taxon>
        <taxon>Anomopoda</taxon>
        <taxon>Daphniidae</taxon>
        <taxon>Daphnia</taxon>
    </lineage>
</organism>
<accession>A0ABR0ATS5</accession>
<dbReference type="PANTHER" id="PTHR13357">
    <property type="entry name" value="SH3 ADAPTER PROTEIN SPIN90 NCK INTERACTING PROTEIN WITH SH3 DOMAIN"/>
    <property type="match status" value="1"/>
</dbReference>
<sequence>MYELTSLVRHNTRCTFQQAQGAILETLKYLQENVLHIPDGIERILNTDTDQISMEIRRGGLDSHHLDRVVGLIMEFASDQETDVPEETWNEMLDLTTHADRALLIAALERHDCALLLQLVHRLQAETSWRKRRPILAILFHALQLLPTFVNVAINSVLPSELARDIQAIGTAKDINKDRIYWSIRVLTVTLCCQEPLSFAQQNELGENLIALLVDVLETESVSIATSDEKDQECLTITSAAMHLILALHRQFSLVSSENNPVLLCLANRSMCDSLIEKILLLYNREGAETAKLFYTADLEVLLLDVILRRLTDYGPGDKRRSDALQLYHAILRVRSPVYKKSDFAKCLKVIREESDKLGSPSTAMQQDHHKVMQIYHEFPDFLEMS</sequence>
<dbReference type="EMBL" id="JAOYFB010000038">
    <property type="protein sequence ID" value="KAK4028517.1"/>
    <property type="molecule type" value="Genomic_DNA"/>
</dbReference>
<evidence type="ECO:0000313" key="3">
    <source>
        <dbReference type="Proteomes" id="UP001234178"/>
    </source>
</evidence>
<name>A0ABR0ATS5_9CRUS</name>
<dbReference type="InterPro" id="IPR018556">
    <property type="entry name" value="SPIN90/Ldb17_LRD"/>
</dbReference>
<reference evidence="2 3" key="1">
    <citation type="journal article" date="2023" name="Nucleic Acids Res.">
        <title>The hologenome of Daphnia magna reveals possible DNA methylation and microbiome-mediated evolution of the host genome.</title>
        <authorList>
            <person name="Chaturvedi A."/>
            <person name="Li X."/>
            <person name="Dhandapani V."/>
            <person name="Marshall H."/>
            <person name="Kissane S."/>
            <person name="Cuenca-Cambronero M."/>
            <person name="Asole G."/>
            <person name="Calvet F."/>
            <person name="Ruiz-Romero M."/>
            <person name="Marangio P."/>
            <person name="Guigo R."/>
            <person name="Rago D."/>
            <person name="Mirbahai L."/>
            <person name="Eastwood N."/>
            <person name="Colbourne J.K."/>
            <person name="Zhou J."/>
            <person name="Mallon E."/>
            <person name="Orsini L."/>
        </authorList>
    </citation>
    <scope>NUCLEOTIDE SEQUENCE [LARGE SCALE GENOMIC DNA]</scope>
    <source>
        <strain evidence="2">LRV0_1</strain>
    </source>
</reference>
<evidence type="ECO:0000259" key="1">
    <source>
        <dbReference type="Pfam" id="PF09431"/>
    </source>
</evidence>
<dbReference type="InterPro" id="IPR030125">
    <property type="entry name" value="SPIN90/Ldb17"/>
</dbReference>
<keyword evidence="3" id="KW-1185">Reference proteome</keyword>
<dbReference type="Proteomes" id="UP001234178">
    <property type="component" value="Unassembled WGS sequence"/>
</dbReference>
<evidence type="ECO:0000313" key="2">
    <source>
        <dbReference type="EMBL" id="KAK4028517.1"/>
    </source>
</evidence>